<reference evidence="1 2" key="1">
    <citation type="submission" date="2021-06" db="EMBL/GenBank/DDBJ databases">
        <title>Caerostris extrusa draft genome.</title>
        <authorList>
            <person name="Kono N."/>
            <person name="Arakawa K."/>
        </authorList>
    </citation>
    <scope>NUCLEOTIDE SEQUENCE [LARGE SCALE GENOMIC DNA]</scope>
</reference>
<sequence length="71" mass="7679">MSRSPYRDNGSVIAVPAMTCSGKTDQYKSGCHSYHVTKKLLKDVPGLALRFNLAVSGGYLSAREPFGEQDA</sequence>
<accession>A0AAV4W7L1</accession>
<gene>
    <name evidence="1" type="ORF">CEXT_386381</name>
</gene>
<dbReference type="AlphaFoldDB" id="A0AAV4W7L1"/>
<dbReference type="Proteomes" id="UP001054945">
    <property type="component" value="Unassembled WGS sequence"/>
</dbReference>
<organism evidence="1 2">
    <name type="scientific">Caerostris extrusa</name>
    <name type="common">Bark spider</name>
    <name type="synonym">Caerostris bankana</name>
    <dbReference type="NCBI Taxonomy" id="172846"/>
    <lineage>
        <taxon>Eukaryota</taxon>
        <taxon>Metazoa</taxon>
        <taxon>Ecdysozoa</taxon>
        <taxon>Arthropoda</taxon>
        <taxon>Chelicerata</taxon>
        <taxon>Arachnida</taxon>
        <taxon>Araneae</taxon>
        <taxon>Araneomorphae</taxon>
        <taxon>Entelegynae</taxon>
        <taxon>Araneoidea</taxon>
        <taxon>Araneidae</taxon>
        <taxon>Caerostris</taxon>
    </lineage>
</organism>
<protein>
    <submittedName>
        <fullName evidence="1">Uncharacterized protein</fullName>
    </submittedName>
</protein>
<name>A0AAV4W7L1_CAEEX</name>
<evidence type="ECO:0000313" key="2">
    <source>
        <dbReference type="Proteomes" id="UP001054945"/>
    </source>
</evidence>
<keyword evidence="2" id="KW-1185">Reference proteome</keyword>
<dbReference type="EMBL" id="BPLR01015750">
    <property type="protein sequence ID" value="GIY78353.1"/>
    <property type="molecule type" value="Genomic_DNA"/>
</dbReference>
<proteinExistence type="predicted"/>
<evidence type="ECO:0000313" key="1">
    <source>
        <dbReference type="EMBL" id="GIY78353.1"/>
    </source>
</evidence>
<comment type="caution">
    <text evidence="1">The sequence shown here is derived from an EMBL/GenBank/DDBJ whole genome shotgun (WGS) entry which is preliminary data.</text>
</comment>